<organism evidence="9 10">
    <name type="scientific">Candidatus Paraprevotella stercoravium</name>
    <dbReference type="NCBI Taxonomy" id="2838725"/>
    <lineage>
        <taxon>Bacteria</taxon>
        <taxon>Pseudomonadati</taxon>
        <taxon>Bacteroidota</taxon>
        <taxon>Bacteroidia</taxon>
        <taxon>Bacteroidales</taxon>
        <taxon>Prevotellaceae</taxon>
        <taxon>Paraprevotella</taxon>
    </lineage>
</organism>
<keyword evidence="6 7" id="KW-0460">Magnesium</keyword>
<feature type="binding site" evidence="7">
    <location>
        <position position="104"/>
    </location>
    <ligand>
        <name>ATP</name>
        <dbReference type="ChEBI" id="CHEBI:30616"/>
    </ligand>
</feature>
<dbReference type="InterPro" id="IPR016185">
    <property type="entry name" value="PreATP-grasp_dom_sf"/>
</dbReference>
<dbReference type="InterPro" id="IPR011054">
    <property type="entry name" value="Rudment_hybrid_motif"/>
</dbReference>
<evidence type="ECO:0000256" key="1">
    <source>
        <dbReference type="ARBA" id="ARBA00022598"/>
    </source>
</evidence>
<dbReference type="Pfam" id="PF22660">
    <property type="entry name" value="RS_preATP-grasp-like"/>
    <property type="match status" value="1"/>
</dbReference>
<dbReference type="InterPro" id="IPR054350">
    <property type="entry name" value="PurT/PurK_preATP-grasp"/>
</dbReference>
<dbReference type="SUPFAM" id="SSF52440">
    <property type="entry name" value="PreATP-grasp domain"/>
    <property type="match status" value="1"/>
</dbReference>
<dbReference type="GO" id="GO:0000287">
    <property type="term" value="F:magnesium ion binding"/>
    <property type="evidence" value="ECO:0007669"/>
    <property type="project" value="InterPro"/>
</dbReference>
<dbReference type="EC" id="6.3.1.21" evidence="7"/>
<accession>A0A9E2P282</accession>
<dbReference type="Pfam" id="PF02222">
    <property type="entry name" value="ATP-grasp"/>
    <property type="match status" value="1"/>
</dbReference>
<dbReference type="Pfam" id="PF21244">
    <property type="entry name" value="PurT_C"/>
    <property type="match status" value="1"/>
</dbReference>
<dbReference type="Proteomes" id="UP000823865">
    <property type="component" value="Unassembled WGS sequence"/>
</dbReference>
<name>A0A9E2P282_9BACT</name>
<keyword evidence="1 7" id="KW-0436">Ligase</keyword>
<dbReference type="GO" id="GO:0004644">
    <property type="term" value="F:phosphoribosylglycinamide formyltransferase activity"/>
    <property type="evidence" value="ECO:0007669"/>
    <property type="project" value="InterPro"/>
</dbReference>
<dbReference type="GO" id="GO:0005829">
    <property type="term" value="C:cytosol"/>
    <property type="evidence" value="ECO:0007669"/>
    <property type="project" value="TreeGrafter"/>
</dbReference>
<dbReference type="PANTHER" id="PTHR43055:SF1">
    <property type="entry name" value="FORMATE-DEPENDENT PHOSPHORIBOSYLGLYCINAMIDE FORMYLTRANSFERASE"/>
    <property type="match status" value="1"/>
</dbReference>
<comment type="function">
    <text evidence="7">Involved in the de novo purine biosynthesis. Catalyzes the transfer of formate to 5-phospho-ribosyl-glycinamide (GAR), producing 5-phospho-ribosyl-N-formylglycinamide (FGAR). Formate is provided by PurU via hydrolysis of 10-formyl-tetrahydrofolate.</text>
</comment>
<feature type="binding site" evidence="7">
    <location>
        <position position="278"/>
    </location>
    <ligand>
        <name>N(1)-(5-phospho-beta-D-ribosyl)glycinamide</name>
        <dbReference type="ChEBI" id="CHEBI:143788"/>
    </ligand>
</feature>
<sequence length="391" mass="42787">MVKKILLLGSGELGKEFVIACKRKGQYVIACDAYRNAPAMQVADECEVFSMLDGEALMDAIRKHQPDIIVPEIESIRTEVLYDAEKMGIQVVPSAKAVNYTMNRKEIRELAHTELGLKTANYRYANNYEELCTAAAEIGFPCIIKPLMSSSGHGQSKVDSADELAKAWDCACQGARGDLKEVIVEQFIPFDSEITLLTVTQKNGPTLFCQPIGHVQKGGDYRESFQPAAITPEMLKDAQDMAEKITRALGGAGLWGVEFFLSHKEGVIFSELSPRPHDTGMVTLSGTQNLSEFELHCRAVLGLPIPEITQERIGASAVILSEVESKKPEYTGMEQVCAATNTYLRIFGKPEAHVGRRMGVVVCWDKVGSDLDALRTKCKGLAAGVHVTDGE</sequence>
<dbReference type="InterPro" id="IPR013815">
    <property type="entry name" value="ATP_grasp_subdomain_1"/>
</dbReference>
<protein>
    <recommendedName>
        <fullName evidence="7">Formate-dependent phosphoribosylglycinamide formyltransferase</fullName>
        <ecNumber evidence="7">6.3.1.21</ecNumber>
    </recommendedName>
    <alternativeName>
        <fullName evidence="7">5'-phosphoribosylglycinamide transformylase 2</fullName>
    </alternativeName>
    <alternativeName>
        <fullName evidence="7">Formate-dependent GAR transformylase</fullName>
    </alternativeName>
    <alternativeName>
        <fullName evidence="7">GAR transformylase 2</fullName>
        <shortName evidence="7">GART 2</shortName>
    </alternativeName>
    <alternativeName>
        <fullName evidence="7">Non-folate glycinamide ribonucleotide transformylase</fullName>
    </alternativeName>
    <alternativeName>
        <fullName evidence="7">Phosphoribosylglycinamide formyltransferase 2</fullName>
    </alternativeName>
</protein>
<feature type="binding site" evidence="7">
    <location>
        <begin position="150"/>
        <end position="155"/>
    </location>
    <ligand>
        <name>ATP</name>
        <dbReference type="ChEBI" id="CHEBI:30616"/>
    </ligand>
</feature>
<dbReference type="EMBL" id="JAHLFU010000265">
    <property type="protein sequence ID" value="MBU3854674.1"/>
    <property type="molecule type" value="Genomic_DNA"/>
</dbReference>
<reference evidence="9" key="1">
    <citation type="journal article" date="2021" name="PeerJ">
        <title>Extensive microbial diversity within the chicken gut microbiome revealed by metagenomics and culture.</title>
        <authorList>
            <person name="Gilroy R."/>
            <person name="Ravi A."/>
            <person name="Getino M."/>
            <person name="Pursley I."/>
            <person name="Horton D.L."/>
            <person name="Alikhan N.F."/>
            <person name="Baker D."/>
            <person name="Gharbi K."/>
            <person name="Hall N."/>
            <person name="Watson M."/>
            <person name="Adriaenssens E.M."/>
            <person name="Foster-Nyarko E."/>
            <person name="Jarju S."/>
            <person name="Secka A."/>
            <person name="Antonio M."/>
            <person name="Oren A."/>
            <person name="Chaudhuri R.R."/>
            <person name="La Ragione R."/>
            <person name="Hildebrand F."/>
            <person name="Pallen M.J."/>
        </authorList>
    </citation>
    <scope>NUCLEOTIDE SEQUENCE</scope>
    <source>
        <strain evidence="9">G3-2149</strain>
    </source>
</reference>
<comment type="catalytic activity">
    <reaction evidence="7">
        <text>N(1)-(5-phospho-beta-D-ribosyl)glycinamide + formate + ATP = N(2)-formyl-N(1)-(5-phospho-beta-D-ribosyl)glycinamide + ADP + phosphate + H(+)</text>
        <dbReference type="Rhea" id="RHEA:24829"/>
        <dbReference type="ChEBI" id="CHEBI:15378"/>
        <dbReference type="ChEBI" id="CHEBI:15740"/>
        <dbReference type="ChEBI" id="CHEBI:30616"/>
        <dbReference type="ChEBI" id="CHEBI:43474"/>
        <dbReference type="ChEBI" id="CHEBI:143788"/>
        <dbReference type="ChEBI" id="CHEBI:147286"/>
        <dbReference type="ChEBI" id="CHEBI:456216"/>
        <dbReference type="EC" id="6.3.1.21"/>
    </reaction>
</comment>
<evidence type="ECO:0000256" key="7">
    <source>
        <dbReference type="HAMAP-Rule" id="MF_01643"/>
    </source>
</evidence>
<dbReference type="Gene3D" id="3.30.1490.20">
    <property type="entry name" value="ATP-grasp fold, A domain"/>
    <property type="match status" value="1"/>
</dbReference>
<dbReference type="NCBIfam" id="NF006766">
    <property type="entry name" value="PRK09288.1"/>
    <property type="match status" value="1"/>
</dbReference>
<feature type="domain" description="ATP-grasp" evidence="8">
    <location>
        <begin position="109"/>
        <end position="301"/>
    </location>
</feature>
<dbReference type="GO" id="GO:0006189">
    <property type="term" value="P:'de novo' IMP biosynthetic process"/>
    <property type="evidence" value="ECO:0007669"/>
    <property type="project" value="UniProtKB-UniRule"/>
</dbReference>
<dbReference type="InterPro" id="IPR048740">
    <property type="entry name" value="PurT_C"/>
</dbReference>
<dbReference type="GO" id="GO:0043815">
    <property type="term" value="F:phosphoribosylglycinamide formyltransferase 2 activity"/>
    <property type="evidence" value="ECO:0007669"/>
    <property type="project" value="UniProtKB-UniRule"/>
</dbReference>
<dbReference type="InterPro" id="IPR005862">
    <property type="entry name" value="PurT"/>
</dbReference>
<evidence type="ECO:0000256" key="5">
    <source>
        <dbReference type="ARBA" id="ARBA00022840"/>
    </source>
</evidence>
<feature type="binding site" evidence="7">
    <location>
        <position position="349"/>
    </location>
    <ligand>
        <name>N(1)-(5-phospho-beta-D-ribosyl)glycinamide</name>
        <dbReference type="ChEBI" id="CHEBI:143788"/>
    </ligand>
</feature>
<evidence type="ECO:0000256" key="2">
    <source>
        <dbReference type="ARBA" id="ARBA00022723"/>
    </source>
</evidence>
<dbReference type="FunFam" id="3.30.470.20:FF:000035">
    <property type="entry name" value="Formate-dependent phosphoribosylglycinamide formyltransferase"/>
    <property type="match status" value="1"/>
</dbReference>
<dbReference type="HAMAP" id="MF_01643">
    <property type="entry name" value="PurT"/>
    <property type="match status" value="1"/>
</dbReference>
<keyword evidence="4 7" id="KW-0658">Purine biosynthesis</keyword>
<feature type="binding site" evidence="7">
    <location>
        <begin position="12"/>
        <end position="13"/>
    </location>
    <ligand>
        <name>N(1)-(5-phospho-beta-D-ribosyl)glycinamide</name>
        <dbReference type="ChEBI" id="CHEBI:143788"/>
    </ligand>
</feature>
<keyword evidence="2 7" id="KW-0479">Metal-binding</keyword>
<dbReference type="InterPro" id="IPR003135">
    <property type="entry name" value="ATP-grasp_carboxylate-amine"/>
</dbReference>
<keyword evidence="3 7" id="KW-0547">Nucleotide-binding</keyword>
<feature type="binding site" evidence="7">
    <location>
        <position position="193"/>
    </location>
    <ligand>
        <name>ATP</name>
        <dbReference type="ChEBI" id="CHEBI:30616"/>
    </ligand>
</feature>
<evidence type="ECO:0000259" key="8">
    <source>
        <dbReference type="PROSITE" id="PS50975"/>
    </source>
</evidence>
<feature type="binding site" evidence="7">
    <location>
        <position position="145"/>
    </location>
    <ligand>
        <name>ATP</name>
        <dbReference type="ChEBI" id="CHEBI:30616"/>
    </ligand>
</feature>
<gene>
    <name evidence="7 9" type="primary">purT</name>
    <name evidence="9" type="ORF">H9789_12840</name>
</gene>
<evidence type="ECO:0000256" key="6">
    <source>
        <dbReference type="ARBA" id="ARBA00022842"/>
    </source>
</evidence>
<keyword evidence="9" id="KW-0808">Transferase</keyword>
<proteinExistence type="inferred from homology"/>
<dbReference type="SUPFAM" id="SSF51246">
    <property type="entry name" value="Rudiment single hybrid motif"/>
    <property type="match status" value="1"/>
</dbReference>
<dbReference type="SUPFAM" id="SSF56059">
    <property type="entry name" value="Glutathione synthetase ATP-binding domain-like"/>
    <property type="match status" value="1"/>
</dbReference>
<feature type="binding site" evidence="7">
    <location>
        <begin position="356"/>
        <end position="357"/>
    </location>
    <ligand>
        <name>N(1)-(5-phospho-beta-D-ribosyl)glycinamide</name>
        <dbReference type="ChEBI" id="CHEBI:143788"/>
    </ligand>
</feature>
<dbReference type="InterPro" id="IPR011761">
    <property type="entry name" value="ATP-grasp"/>
</dbReference>
<feature type="binding site" evidence="7">
    <location>
        <position position="271"/>
    </location>
    <ligand>
        <name>Mg(2+)</name>
        <dbReference type="ChEBI" id="CHEBI:18420"/>
    </ligand>
</feature>
<evidence type="ECO:0000313" key="9">
    <source>
        <dbReference type="EMBL" id="MBU3854674.1"/>
    </source>
</evidence>
<evidence type="ECO:0000313" key="10">
    <source>
        <dbReference type="Proteomes" id="UP000823865"/>
    </source>
</evidence>
<evidence type="ECO:0000256" key="3">
    <source>
        <dbReference type="ARBA" id="ARBA00022741"/>
    </source>
</evidence>
<comment type="caution">
    <text evidence="9">The sequence shown here is derived from an EMBL/GenBank/DDBJ whole genome shotgun (WGS) entry which is preliminary data.</text>
</comment>
<dbReference type="FunFam" id="3.40.50.20:FF:000022">
    <property type="entry name" value="Formate-dependent phosphoribosylglycinamide formyltransferase"/>
    <property type="match status" value="1"/>
</dbReference>
<evidence type="ECO:0000256" key="4">
    <source>
        <dbReference type="ARBA" id="ARBA00022755"/>
    </source>
</evidence>
<reference evidence="9" key="2">
    <citation type="submission" date="2021-04" db="EMBL/GenBank/DDBJ databases">
        <authorList>
            <person name="Gilroy R."/>
        </authorList>
    </citation>
    <scope>NUCLEOTIDE SEQUENCE</scope>
    <source>
        <strain evidence="9">G3-2149</strain>
    </source>
</reference>
<comment type="similarity">
    <text evidence="7">Belongs to the PurK/PurT family.</text>
</comment>
<comment type="subunit">
    <text evidence="7">Homodimer.</text>
</comment>
<dbReference type="PROSITE" id="PS50975">
    <property type="entry name" value="ATP_GRASP"/>
    <property type="match status" value="1"/>
</dbReference>
<feature type="binding site" evidence="7">
    <location>
        <begin position="185"/>
        <end position="188"/>
    </location>
    <ligand>
        <name>ATP</name>
        <dbReference type="ChEBI" id="CHEBI:30616"/>
    </ligand>
</feature>
<keyword evidence="5 7" id="KW-0067">ATP-binding</keyword>
<comment type="pathway">
    <text evidence="7">Purine metabolism; IMP biosynthesis via de novo pathway; N(2)-formyl-N(1)-(5-phospho-D-ribosyl)glycinamide from N(1)-(5-phospho-D-ribosyl)glycinamide (formate route): step 1/1.</text>
</comment>
<dbReference type="Gene3D" id="3.40.50.20">
    <property type="match status" value="1"/>
</dbReference>
<dbReference type="GO" id="GO:0005524">
    <property type="term" value="F:ATP binding"/>
    <property type="evidence" value="ECO:0007669"/>
    <property type="project" value="UniProtKB-UniRule"/>
</dbReference>
<feature type="binding site" evidence="7">
    <location>
        <position position="258"/>
    </location>
    <ligand>
        <name>Mg(2+)</name>
        <dbReference type="ChEBI" id="CHEBI:18420"/>
    </ligand>
</feature>
<dbReference type="PANTHER" id="PTHR43055">
    <property type="entry name" value="FORMATE-DEPENDENT PHOSPHORIBOSYLGLYCINAMIDE FORMYLTRANSFERASE"/>
    <property type="match status" value="1"/>
</dbReference>
<feature type="binding site" evidence="7">
    <location>
        <position position="72"/>
    </location>
    <ligand>
        <name>N(1)-(5-phospho-beta-D-ribosyl)glycinamide</name>
        <dbReference type="ChEBI" id="CHEBI:143788"/>
    </ligand>
</feature>
<dbReference type="AlphaFoldDB" id="A0A9E2P282"/>
<dbReference type="Gene3D" id="3.30.470.20">
    <property type="entry name" value="ATP-grasp fold, B domain"/>
    <property type="match status" value="1"/>
</dbReference>